<dbReference type="AlphaFoldDB" id="A0A5B8LNC4"/>
<dbReference type="EMBL" id="CP042304">
    <property type="protein sequence ID" value="QDZ09651.1"/>
    <property type="molecule type" value="Genomic_DNA"/>
</dbReference>
<dbReference type="RefSeq" id="WP_146288460.1">
    <property type="nucleotide sequence ID" value="NZ_CP042304.1"/>
</dbReference>
<evidence type="ECO:0000313" key="3">
    <source>
        <dbReference type="EMBL" id="QDZ09651.1"/>
    </source>
</evidence>
<accession>A0A5B8LNC4</accession>
<evidence type="ECO:0000256" key="1">
    <source>
        <dbReference type="ARBA" id="ARBA00023002"/>
    </source>
</evidence>
<dbReference type="KEGG" id="dea:FPZ08_02125"/>
<dbReference type="Pfam" id="PF13510">
    <property type="entry name" value="Fer2_4"/>
    <property type="match status" value="1"/>
</dbReference>
<dbReference type="GO" id="GO:0016491">
    <property type="term" value="F:oxidoreductase activity"/>
    <property type="evidence" value="ECO:0007669"/>
    <property type="project" value="UniProtKB-KW"/>
</dbReference>
<evidence type="ECO:0000313" key="4">
    <source>
        <dbReference type="Proteomes" id="UP000315364"/>
    </source>
</evidence>
<reference evidence="3 4" key="1">
    <citation type="submission" date="2019-07" db="EMBL/GenBank/DDBJ databases">
        <title>Full genome sequence of Devosia sp. Gsoil 520.</title>
        <authorList>
            <person name="Im W.-T."/>
        </authorList>
    </citation>
    <scope>NUCLEOTIDE SEQUENCE [LARGE SCALE GENOMIC DNA]</scope>
    <source>
        <strain evidence="3 4">Gsoil 520</strain>
    </source>
</reference>
<keyword evidence="4" id="KW-1185">Reference proteome</keyword>
<dbReference type="PANTHER" id="PTHR42949:SF3">
    <property type="entry name" value="ANAEROBIC GLYCEROL-3-PHOSPHATE DEHYDROGENASE SUBUNIT B"/>
    <property type="match status" value="1"/>
</dbReference>
<evidence type="ECO:0000259" key="2">
    <source>
        <dbReference type="Pfam" id="PF07992"/>
    </source>
</evidence>
<dbReference type="Pfam" id="PF07992">
    <property type="entry name" value="Pyr_redox_2"/>
    <property type="match status" value="1"/>
</dbReference>
<dbReference type="PRINTS" id="PR00368">
    <property type="entry name" value="FADPNR"/>
</dbReference>
<dbReference type="SUPFAM" id="SSF51905">
    <property type="entry name" value="FAD/NAD(P)-binding domain"/>
    <property type="match status" value="1"/>
</dbReference>
<proteinExistence type="predicted"/>
<keyword evidence="1" id="KW-0560">Oxidoreductase</keyword>
<organism evidence="3 4">
    <name type="scientific">Devosia ginsengisoli</name>
    <dbReference type="NCBI Taxonomy" id="400770"/>
    <lineage>
        <taxon>Bacteria</taxon>
        <taxon>Pseudomonadati</taxon>
        <taxon>Pseudomonadota</taxon>
        <taxon>Alphaproteobacteria</taxon>
        <taxon>Hyphomicrobiales</taxon>
        <taxon>Devosiaceae</taxon>
        <taxon>Devosia</taxon>
    </lineage>
</organism>
<dbReference type="PRINTS" id="PR00411">
    <property type="entry name" value="PNDRDTASEI"/>
</dbReference>
<dbReference type="PANTHER" id="PTHR42949">
    <property type="entry name" value="ANAEROBIC GLYCEROL-3-PHOSPHATE DEHYDROGENASE SUBUNIT B"/>
    <property type="match status" value="1"/>
</dbReference>
<name>A0A5B8LNC4_9HYPH</name>
<dbReference type="Proteomes" id="UP000315364">
    <property type="component" value="Chromosome"/>
</dbReference>
<feature type="domain" description="FAD/NAD(P)-binding" evidence="2">
    <location>
        <begin position="149"/>
        <end position="400"/>
    </location>
</feature>
<gene>
    <name evidence="3" type="ORF">FPZ08_02125</name>
</gene>
<dbReference type="InterPro" id="IPR051691">
    <property type="entry name" value="Metab_Enz_Cyan_OpOx_G3PDH"/>
</dbReference>
<dbReference type="Gene3D" id="3.50.50.60">
    <property type="entry name" value="FAD/NAD(P)-binding domain"/>
    <property type="match status" value="1"/>
</dbReference>
<dbReference type="OrthoDB" id="5287468at2"/>
<dbReference type="InterPro" id="IPR036188">
    <property type="entry name" value="FAD/NAD-bd_sf"/>
</dbReference>
<sequence length="662" mass="69379">MKGQPNRLGTGRQHHFHGSAIDRSKPLHFRLDGRVISGFAGDTVLSAALASGIDAVGRRDGALLALSSRHAPSISFAALAGDHQRALPMERTLATDGADYLTTARKTKGNPVTRLLRRYGRSLAIDIDRPDALARPWLGTPAAPGPEADLVVVGGGVAGLSAALAAAKRGLRVVLAEASPLLGGKSRLFGTQEGEETPDQAIARLSAAVAKSDAITVLTSAEAFALRPGVVRLHQVEMLDGTPGGRVIDIRARHIILATGALERLPLFPGNRLPGVVGTLEAFELAQLHGVWPGASALVATSSSPAYRLAMLATDAGITVPRIVDSRPRPQSRFIEFSKAYGITLAAGTLVASASSAPKGNGLVAMPRLSMEGFSRPEPELPVDRLVVSGGWQPDLTLWHMAGGESAWNGSSARLEPHNGPDGIVLAGSAAGWFSRSACLASGSDAVDVLLGRQRRLVEDRLIDPIYETPDAPAPIGDEPDEAAQPVFLDGGWRHIERPRKVESRWPGWLPFAPKPAGWSLADTPQPLDIADIAAGVQLGAIPAASAGIVAQERVAMVAVESGEDDIGPSAGPLPLPPAYLAGRYEGALPWLVAPNDKRLLDVGALIHANADETNPLKAIGVVLRIVDGKAIALIAGRAGQAAWVREPGRAVSIRLVEPYRQ</sequence>
<dbReference type="InterPro" id="IPR042204">
    <property type="entry name" value="2Fe-2S-bd_N"/>
</dbReference>
<dbReference type="InterPro" id="IPR023753">
    <property type="entry name" value="FAD/NAD-binding_dom"/>
</dbReference>
<dbReference type="Gene3D" id="3.10.20.440">
    <property type="entry name" value="2Fe-2S iron-sulphur cluster binding domain, sarcosine oxidase, alpha subunit, N-terminal domain"/>
    <property type="match status" value="1"/>
</dbReference>
<protein>
    <submittedName>
        <fullName evidence="3">FAD-dependent oxidoreductase</fullName>
    </submittedName>
</protein>